<dbReference type="CDD" id="cd18032">
    <property type="entry name" value="DEXHc_RE_I_III_res"/>
    <property type="match status" value="1"/>
</dbReference>
<dbReference type="Gene3D" id="3.30.870.10">
    <property type="entry name" value="Endonuclease Chain A"/>
    <property type="match status" value="1"/>
</dbReference>
<evidence type="ECO:0000313" key="4">
    <source>
        <dbReference type="Proteomes" id="UP000451860"/>
    </source>
</evidence>
<dbReference type="SMART" id="SM00487">
    <property type="entry name" value="DEXDc"/>
    <property type="match status" value="1"/>
</dbReference>
<keyword evidence="4" id="KW-1185">Reference proteome</keyword>
<feature type="domain" description="Helicase C-terminal" evidence="2">
    <location>
        <begin position="532"/>
        <end position="684"/>
    </location>
</feature>
<dbReference type="Proteomes" id="UP000451860">
    <property type="component" value="Unassembled WGS sequence"/>
</dbReference>
<dbReference type="EMBL" id="WHJE01000002">
    <property type="protein sequence ID" value="KAE8765986.1"/>
    <property type="molecule type" value="Genomic_DNA"/>
</dbReference>
<dbReference type="RefSeq" id="WP_152201903.1">
    <property type="nucleotide sequence ID" value="NZ_VUKF01000009.1"/>
</dbReference>
<dbReference type="PROSITE" id="PS51192">
    <property type="entry name" value="HELICASE_ATP_BIND_1"/>
    <property type="match status" value="1"/>
</dbReference>
<dbReference type="Pfam" id="PF04851">
    <property type="entry name" value="ResIII"/>
    <property type="match status" value="1"/>
</dbReference>
<dbReference type="InterPro" id="IPR006935">
    <property type="entry name" value="Helicase/UvrB_N"/>
</dbReference>
<dbReference type="GO" id="GO:0003677">
    <property type="term" value="F:DNA binding"/>
    <property type="evidence" value="ECO:0007669"/>
    <property type="project" value="InterPro"/>
</dbReference>
<dbReference type="AlphaFoldDB" id="A0A7J5UUN5"/>
<sequence length="1028" mass="115572">MNEGIYEQLITRKVERDLAGLPHLRADMHVVDTADEPDVLARHIGAEVARVLRDTKNENKRMQLANEILDVLRADGEAVAPPTRQLLSLVEPAQIGTGTRYGTRPRTPLSDAALLTNAKSDPSLGAELRAEIDSADEVDLLCAFVKWHGLRILEDPLRRFAERGGRLRVITTTYIGATERRALDRLVEEFGAEVKIQYEIARTRLHAKSWHFRRSSGFNTAYVGSSNLSMAALLDGVEWNVRLSAVATPALLQKFDATFETYWNDASFRTYNPARDAGLLDASLAEASGRQSGTAPSLSLSGLEVRAYPHQQEILEQLEVERTVYGRHRNLVVAATGTGKTVVAALDYRNLAQAAARRPRLLFVAHRMEILQQSLRTYREVLADGSFGELWGGRHEPERGEHVFATIQTLDRRGMSSIAADAFDVIVVDEFHHAEAGSYKRLLGHFTPVELLGLTATPERADGVDVRDFFGGHTAAELRLWDALDANLLSPFHYFGIADTVDLRDVGWRSGQYDRTELENVYTGNDARTRIILKQVHAKVGDVRSMRALGFCVGVRHAQYMADAFTNAGIPSRAVWGDTETEVRRAALTDLRDRRVNVLFSADLYNEGLDLPDVDTVLFLRPTESATIFLQQLGRGLRRTPTKAVLTALDFVGHQHREFRFDRRYRAMTGASRAGLKRQVENGFPFLPSGSQIVLDRESQALVLENIRSQLNPNWKVLVQELRSLGDVSLRKFLDETDFELSDVLKNSKNWTRLRRDAGLLVPQQGPHHDNVIKRGRALAHVDDLPRATAYLQLLADHAPRYTDLDADMQRYARMLVFSIWPDGGSHRTYEQALEALRGESAARTEFREIIELAMERISHVPVLLEGPLAGSALASHAHYTREEIAVALDYASFDRLPNSFREGVFFSEPWKTDSFLVTLKKSEEDYSPTTMYNDYAMSSELFHWESQSRTTVASRTGQRYLNHRRLGTKVLLFARETKRNSLGTAPYLLLGDADYVTHSGERPIAVTWKLRRALPTNFYYSTAVAIS</sequence>
<dbReference type="InterPro" id="IPR021835">
    <property type="entry name" value="DUF3427"/>
</dbReference>
<evidence type="ECO:0000259" key="1">
    <source>
        <dbReference type="PROSITE" id="PS51192"/>
    </source>
</evidence>
<evidence type="ECO:0000259" key="2">
    <source>
        <dbReference type="PROSITE" id="PS51194"/>
    </source>
</evidence>
<dbReference type="InterPro" id="IPR027417">
    <property type="entry name" value="P-loop_NTPase"/>
</dbReference>
<feature type="domain" description="Helicase ATP-binding" evidence="1">
    <location>
        <begin position="321"/>
        <end position="476"/>
    </location>
</feature>
<dbReference type="Gene3D" id="3.40.50.300">
    <property type="entry name" value="P-loop containing nucleotide triphosphate hydrolases"/>
    <property type="match status" value="2"/>
</dbReference>
<dbReference type="SUPFAM" id="SSF56024">
    <property type="entry name" value="Phospholipase D/nuclease"/>
    <property type="match status" value="1"/>
</dbReference>
<reference evidence="3 4" key="1">
    <citation type="submission" date="2019-10" db="EMBL/GenBank/DDBJ databases">
        <title>Georgenia wutianyii sp. nov. and Georgenia yuyongxinii sp. nov. isolated from plateau pika (Ochotona curzoniae) in the Qinghai-Tibet plateau of China.</title>
        <authorList>
            <person name="Tian Z."/>
        </authorList>
    </citation>
    <scope>NUCLEOTIDE SEQUENCE [LARGE SCALE GENOMIC DNA]</scope>
    <source>
        <strain evidence="3 4">DSM 21501</strain>
    </source>
</reference>
<dbReference type="PANTHER" id="PTHR47962">
    <property type="entry name" value="ATP-DEPENDENT HELICASE LHR-RELATED-RELATED"/>
    <property type="match status" value="1"/>
</dbReference>
<comment type="caution">
    <text evidence="3">The sequence shown here is derived from an EMBL/GenBank/DDBJ whole genome shotgun (WGS) entry which is preliminary data.</text>
</comment>
<accession>A0A7J5UUN5</accession>
<gene>
    <name evidence="3" type="ORF">GB883_00825</name>
</gene>
<evidence type="ECO:0000313" key="3">
    <source>
        <dbReference type="EMBL" id="KAE8765986.1"/>
    </source>
</evidence>
<dbReference type="PANTHER" id="PTHR47962:SF7">
    <property type="entry name" value="MITOCHONDRIAL ATP-DEPENDENT HELICASE IRC3-RELATED"/>
    <property type="match status" value="1"/>
</dbReference>
<proteinExistence type="predicted"/>
<dbReference type="CDD" id="cd09203">
    <property type="entry name" value="PLDc_N_DEXD_b1"/>
    <property type="match status" value="1"/>
</dbReference>
<dbReference type="PROSITE" id="PS51194">
    <property type="entry name" value="HELICASE_CTER"/>
    <property type="match status" value="1"/>
</dbReference>
<name>A0A7J5UUN5_9MICO</name>
<dbReference type="GO" id="GO:0016887">
    <property type="term" value="F:ATP hydrolysis activity"/>
    <property type="evidence" value="ECO:0007669"/>
    <property type="project" value="TreeGrafter"/>
</dbReference>
<dbReference type="OrthoDB" id="9776021at2"/>
<dbReference type="SUPFAM" id="SSF52540">
    <property type="entry name" value="P-loop containing nucleoside triphosphate hydrolases"/>
    <property type="match status" value="1"/>
</dbReference>
<organism evidence="3 4">
    <name type="scientific">Georgenia thermotolerans</name>
    <dbReference type="NCBI Taxonomy" id="527326"/>
    <lineage>
        <taxon>Bacteria</taxon>
        <taxon>Bacillati</taxon>
        <taxon>Actinomycetota</taxon>
        <taxon>Actinomycetes</taxon>
        <taxon>Micrococcales</taxon>
        <taxon>Bogoriellaceae</taxon>
        <taxon>Georgenia</taxon>
    </lineage>
</organism>
<dbReference type="Pfam" id="PF11907">
    <property type="entry name" value="DUF3427"/>
    <property type="match status" value="1"/>
</dbReference>
<dbReference type="InterPro" id="IPR025202">
    <property type="entry name" value="PLD-like_dom"/>
</dbReference>
<protein>
    <submittedName>
        <fullName evidence="3">DUF3427 domain-containing protein</fullName>
    </submittedName>
</protein>
<dbReference type="SMART" id="SM00490">
    <property type="entry name" value="HELICc"/>
    <property type="match status" value="1"/>
</dbReference>
<dbReference type="InterPro" id="IPR001650">
    <property type="entry name" value="Helicase_C-like"/>
</dbReference>
<dbReference type="Pfam" id="PF00271">
    <property type="entry name" value="Helicase_C"/>
    <property type="match status" value="1"/>
</dbReference>
<dbReference type="InterPro" id="IPR052511">
    <property type="entry name" value="ATP-dep_Helicase"/>
</dbReference>
<dbReference type="Pfam" id="PF13091">
    <property type="entry name" value="PLDc_2"/>
    <property type="match status" value="1"/>
</dbReference>
<dbReference type="CDD" id="cd18799">
    <property type="entry name" value="SF2_C_EcoAI-like"/>
    <property type="match status" value="1"/>
</dbReference>
<dbReference type="GO" id="GO:0005524">
    <property type="term" value="F:ATP binding"/>
    <property type="evidence" value="ECO:0007669"/>
    <property type="project" value="InterPro"/>
</dbReference>
<dbReference type="InterPro" id="IPR014001">
    <property type="entry name" value="Helicase_ATP-bd"/>
</dbReference>